<protein>
    <submittedName>
        <fullName evidence="2">Uncharacterized protein</fullName>
    </submittedName>
</protein>
<organism evidence="2 4">
    <name type="scientific">Komagataeibacter nataicola</name>
    <dbReference type="NCBI Taxonomy" id="265960"/>
    <lineage>
        <taxon>Bacteria</taxon>
        <taxon>Pseudomonadati</taxon>
        <taxon>Pseudomonadota</taxon>
        <taxon>Alphaproteobacteria</taxon>
        <taxon>Acetobacterales</taxon>
        <taxon>Acetobacteraceae</taxon>
        <taxon>Komagataeibacter</taxon>
    </lineage>
</organism>
<reference evidence="3 5" key="3">
    <citation type="submission" date="2017-06" db="EMBL/GenBank/DDBJ databases">
        <title>A draft genome sequence of Komagataeibacter nataicola LMG 1536.</title>
        <authorList>
            <person name="Skraban J."/>
            <person name="Cleenwerck I."/>
            <person name="Vandamme P."/>
            <person name="Trcek J."/>
        </authorList>
    </citation>
    <scope>NUCLEOTIDE SEQUENCE [LARGE SCALE GENOMIC DNA]</scope>
    <source>
        <strain evidence="3 5">LMG 1536</strain>
    </source>
</reference>
<dbReference type="KEGG" id="kna:B0W47_16340"/>
<dbReference type="EMBL" id="NIRT01000004">
    <property type="protein sequence ID" value="PYD67288.1"/>
    <property type="molecule type" value="Genomic_DNA"/>
</dbReference>
<dbReference type="RefSeq" id="WP_078527460.1">
    <property type="nucleotide sequence ID" value="NZ_CP118675.1"/>
</dbReference>
<evidence type="ECO:0000313" key="4">
    <source>
        <dbReference type="Proteomes" id="UP000189683"/>
    </source>
</evidence>
<feature type="region of interest" description="Disordered" evidence="1">
    <location>
        <begin position="87"/>
        <end position="107"/>
    </location>
</feature>
<dbReference type="Proteomes" id="UP000189683">
    <property type="component" value="Chromosome"/>
</dbReference>
<proteinExistence type="predicted"/>
<dbReference type="Proteomes" id="UP000247512">
    <property type="component" value="Unassembled WGS sequence"/>
</dbReference>
<evidence type="ECO:0000256" key="1">
    <source>
        <dbReference type="SAM" id="MobiDB-lite"/>
    </source>
</evidence>
<reference evidence="2" key="2">
    <citation type="submission" date="2017-02" db="EMBL/GenBank/DDBJ databases">
        <authorList>
            <person name="Zhang H."/>
        </authorList>
    </citation>
    <scope>NUCLEOTIDE SEQUENCE</scope>
    <source>
        <strain evidence="2">RZS01</strain>
    </source>
</reference>
<reference evidence="4" key="1">
    <citation type="submission" date="2017-02" db="EMBL/GenBank/DDBJ databases">
        <title>zhang.</title>
        <authorList>
            <person name="Zhang H."/>
        </authorList>
    </citation>
    <scope>NUCLEOTIDE SEQUENCE [LARGE SCALE GENOMIC DNA]</scope>
    <source>
        <strain evidence="4">RZS01</strain>
    </source>
</reference>
<dbReference type="EMBL" id="CP019875">
    <property type="protein sequence ID" value="AQU88751.1"/>
    <property type="molecule type" value="Genomic_DNA"/>
</dbReference>
<evidence type="ECO:0000313" key="5">
    <source>
        <dbReference type="Proteomes" id="UP000247512"/>
    </source>
</evidence>
<accession>A0A9N7CBB5</accession>
<evidence type="ECO:0000313" key="3">
    <source>
        <dbReference type="EMBL" id="PYD67288.1"/>
    </source>
</evidence>
<dbReference type="AlphaFoldDB" id="A0A9N7CBB5"/>
<sequence length="107" mass="12118">MPVPGVTLYLATVSRTLNEQVAYLFDHEWQIEHNQKATGQSAGSCASKSLPTGEIFYEEPEQERPKKNAALERRHPKASVIFRSSLKCHPGYGQQPDLPDERIRQEP</sequence>
<feature type="compositionally biased region" description="Basic and acidic residues" evidence="1">
    <location>
        <begin position="62"/>
        <end position="73"/>
    </location>
</feature>
<keyword evidence="5" id="KW-1185">Reference proteome</keyword>
<gene>
    <name evidence="2" type="ORF">B0W47_16340</name>
    <name evidence="3" type="ORF">CDI09_03425</name>
</gene>
<evidence type="ECO:0000313" key="2">
    <source>
        <dbReference type="EMBL" id="AQU88751.1"/>
    </source>
</evidence>
<feature type="region of interest" description="Disordered" evidence="1">
    <location>
        <begin position="53"/>
        <end position="75"/>
    </location>
</feature>
<name>A0A9N7CBB5_9PROT</name>